<dbReference type="Pfam" id="PF13855">
    <property type="entry name" value="LRR_8"/>
    <property type="match status" value="1"/>
</dbReference>
<dbReference type="InterPro" id="IPR001611">
    <property type="entry name" value="Leu-rich_rpt"/>
</dbReference>
<accession>A0A183EXT0</accession>
<name>A0A183EXT0_9BILA</name>
<dbReference type="Gene3D" id="3.80.10.10">
    <property type="entry name" value="Ribonuclease Inhibitor"/>
    <property type="match status" value="1"/>
</dbReference>
<sequence>LQLQVLYLSYNRLELIPEGVSRCVRLQRLKLDNNRLITLPDSIHLLPDLKQLDLHKFVFGASGFALFRVFS</sequence>
<protein>
    <submittedName>
        <fullName evidence="1">LRC40 protein</fullName>
    </submittedName>
</protein>
<dbReference type="PROSITE" id="PS51450">
    <property type="entry name" value="LRR"/>
    <property type="match status" value="2"/>
</dbReference>
<reference evidence="1" key="1">
    <citation type="submission" date="2016-06" db="UniProtKB">
        <authorList>
            <consortium name="WormBaseParasite"/>
        </authorList>
    </citation>
    <scope>IDENTIFICATION</scope>
</reference>
<evidence type="ECO:0000313" key="1">
    <source>
        <dbReference type="WBParaSite" id="GPUH_0002580101-mRNA-1"/>
    </source>
</evidence>
<dbReference type="AlphaFoldDB" id="A0A183EXT0"/>
<organism evidence="1">
    <name type="scientific">Gongylonema pulchrum</name>
    <dbReference type="NCBI Taxonomy" id="637853"/>
    <lineage>
        <taxon>Eukaryota</taxon>
        <taxon>Metazoa</taxon>
        <taxon>Ecdysozoa</taxon>
        <taxon>Nematoda</taxon>
        <taxon>Chromadorea</taxon>
        <taxon>Rhabditida</taxon>
        <taxon>Spirurina</taxon>
        <taxon>Spiruromorpha</taxon>
        <taxon>Spiruroidea</taxon>
        <taxon>Gongylonematidae</taxon>
        <taxon>Gongylonema</taxon>
    </lineage>
</organism>
<dbReference type="SUPFAM" id="SSF52075">
    <property type="entry name" value="Outer arm dynein light chain 1"/>
    <property type="match status" value="1"/>
</dbReference>
<dbReference type="WBParaSite" id="GPUH_0002580101-mRNA-1">
    <property type="protein sequence ID" value="GPUH_0002580101-mRNA-1"/>
    <property type="gene ID" value="GPUH_0002580101"/>
</dbReference>
<dbReference type="InterPro" id="IPR032675">
    <property type="entry name" value="LRR_dom_sf"/>
</dbReference>
<proteinExistence type="predicted"/>